<reference evidence="3" key="1">
    <citation type="submission" date="2023-08" db="EMBL/GenBank/DDBJ databases">
        <authorList>
            <person name="Audoor S."/>
            <person name="Bilcke G."/>
        </authorList>
    </citation>
    <scope>NUCLEOTIDE SEQUENCE</scope>
</reference>
<evidence type="ECO:0000313" key="4">
    <source>
        <dbReference type="Proteomes" id="UP001295423"/>
    </source>
</evidence>
<keyword evidence="2" id="KW-1133">Transmembrane helix</keyword>
<dbReference type="AlphaFoldDB" id="A0AAD2G4G4"/>
<dbReference type="Proteomes" id="UP001295423">
    <property type="component" value="Unassembled WGS sequence"/>
</dbReference>
<comment type="caution">
    <text evidence="3">The sequence shown here is derived from an EMBL/GenBank/DDBJ whole genome shotgun (WGS) entry which is preliminary data.</text>
</comment>
<evidence type="ECO:0000313" key="3">
    <source>
        <dbReference type="EMBL" id="CAJ1961893.1"/>
    </source>
</evidence>
<sequence>MKSNKHKQVPAKSSSIRSGGLNHGHDGGGTVASRSTSSSSTMGSLPPPIGGLKLPPPSAGGTVDARSVTSSSTMSSMPTPPGATALERANYLRAAPGAQRVPGDTAANDDSTVVVGEGSGESIVSTHSTLPYEMTSATPVQNRSSQGPITASVLTIPEGAHEAPSAQVHRVNQALPTHGKPTVKAQPMGDEEKPEPFWKDTKTMCFILFLIILAIGLGVGFAIGLNSTSDDPSLTTSPQITTSSPTQVAISSAPSPSPTFEFNPPNIVTCETVSEGIDVDGQELMTLRRFTLDLDVIAVDGIQDISPFLEVLKIDLLQQEIAPEIAQCFNDGRKLKRLDRFVVGNAIFETVVLGNSVCASVTTENCFPIQSTLVVYLKDDESDSDLISHILDVFLEGWEFSTLFKSVQLTGASSYTTGGISRPTAAPSHEEEDHYDEDS</sequence>
<feature type="region of interest" description="Disordered" evidence="1">
    <location>
        <begin position="418"/>
        <end position="439"/>
    </location>
</feature>
<protein>
    <submittedName>
        <fullName evidence="3">Uncharacterized protein</fullName>
    </submittedName>
</protein>
<feature type="region of interest" description="Disordered" evidence="1">
    <location>
        <begin position="1"/>
        <end position="84"/>
    </location>
</feature>
<accession>A0AAD2G4G4</accession>
<feature type="compositionally biased region" description="Low complexity" evidence="1">
    <location>
        <begin position="31"/>
        <end position="44"/>
    </location>
</feature>
<feature type="compositionally biased region" description="Pro residues" evidence="1">
    <location>
        <begin position="45"/>
        <end position="58"/>
    </location>
</feature>
<proteinExistence type="predicted"/>
<keyword evidence="2" id="KW-0472">Membrane</keyword>
<organism evidence="3 4">
    <name type="scientific">Cylindrotheca closterium</name>
    <dbReference type="NCBI Taxonomy" id="2856"/>
    <lineage>
        <taxon>Eukaryota</taxon>
        <taxon>Sar</taxon>
        <taxon>Stramenopiles</taxon>
        <taxon>Ochrophyta</taxon>
        <taxon>Bacillariophyta</taxon>
        <taxon>Bacillariophyceae</taxon>
        <taxon>Bacillariophycidae</taxon>
        <taxon>Bacillariales</taxon>
        <taxon>Bacillariaceae</taxon>
        <taxon>Cylindrotheca</taxon>
    </lineage>
</organism>
<feature type="compositionally biased region" description="Polar residues" evidence="1">
    <location>
        <begin position="247"/>
        <end position="260"/>
    </location>
</feature>
<keyword evidence="4" id="KW-1185">Reference proteome</keyword>
<gene>
    <name evidence="3" type="ORF">CYCCA115_LOCUS19426</name>
</gene>
<name>A0AAD2G4G4_9STRA</name>
<feature type="region of interest" description="Disordered" evidence="1">
    <location>
        <begin position="230"/>
        <end position="261"/>
    </location>
</feature>
<evidence type="ECO:0000256" key="1">
    <source>
        <dbReference type="SAM" id="MobiDB-lite"/>
    </source>
</evidence>
<feature type="transmembrane region" description="Helical" evidence="2">
    <location>
        <begin position="203"/>
        <end position="225"/>
    </location>
</feature>
<keyword evidence="2" id="KW-0812">Transmembrane</keyword>
<evidence type="ECO:0000256" key="2">
    <source>
        <dbReference type="SAM" id="Phobius"/>
    </source>
</evidence>
<dbReference type="EMBL" id="CAKOGP040002091">
    <property type="protein sequence ID" value="CAJ1961893.1"/>
    <property type="molecule type" value="Genomic_DNA"/>
</dbReference>
<feature type="compositionally biased region" description="Low complexity" evidence="1">
    <location>
        <begin position="230"/>
        <end position="246"/>
    </location>
</feature>